<protein>
    <recommendedName>
        <fullName evidence="3">Trm112p-like protein</fullName>
    </recommendedName>
</protein>
<evidence type="ECO:0000313" key="1">
    <source>
        <dbReference type="EMBL" id="CAI2381879.1"/>
    </source>
</evidence>
<keyword evidence="2" id="KW-1185">Reference proteome</keyword>
<proteinExistence type="predicted"/>
<evidence type="ECO:0000313" key="2">
    <source>
        <dbReference type="Proteomes" id="UP001295684"/>
    </source>
</evidence>
<reference evidence="1" key="1">
    <citation type="submission" date="2023-07" db="EMBL/GenBank/DDBJ databases">
        <authorList>
            <consortium name="AG Swart"/>
            <person name="Singh M."/>
            <person name="Singh A."/>
            <person name="Seah K."/>
            <person name="Emmerich C."/>
        </authorList>
    </citation>
    <scope>NUCLEOTIDE SEQUENCE</scope>
    <source>
        <strain evidence="1">DP1</strain>
    </source>
</reference>
<organism evidence="1 2">
    <name type="scientific">Euplotes crassus</name>
    <dbReference type="NCBI Taxonomy" id="5936"/>
    <lineage>
        <taxon>Eukaryota</taxon>
        <taxon>Sar</taxon>
        <taxon>Alveolata</taxon>
        <taxon>Ciliophora</taxon>
        <taxon>Intramacronucleata</taxon>
        <taxon>Spirotrichea</taxon>
        <taxon>Hypotrichia</taxon>
        <taxon>Euplotida</taxon>
        <taxon>Euplotidae</taxon>
        <taxon>Moneuplotes</taxon>
    </lineage>
</organism>
<dbReference type="AlphaFoldDB" id="A0AAD1XZX6"/>
<accession>A0AAD1XZX6</accession>
<name>A0AAD1XZX6_EUPCR</name>
<evidence type="ECO:0008006" key="3">
    <source>
        <dbReference type="Google" id="ProtNLM"/>
    </source>
</evidence>
<dbReference type="Proteomes" id="UP001295684">
    <property type="component" value="Unassembled WGS sequence"/>
</dbReference>
<dbReference type="EMBL" id="CAMPGE010024010">
    <property type="protein sequence ID" value="CAI2381879.1"/>
    <property type="molecule type" value="Genomic_DNA"/>
</dbReference>
<dbReference type="SUPFAM" id="SSF158997">
    <property type="entry name" value="Trm112p-like"/>
    <property type="match status" value="1"/>
</dbReference>
<gene>
    <name evidence="1" type="ORF">ECRASSUSDP1_LOCUS23345</name>
</gene>
<sequence length="141" mass="16390">MSGQGLCLSRSDRCRRGETLPSQDSCCDLCGREDCCRPLFPRSKDKDENLEYPALIKSLSDIEFKPDFENDPFTEEEKDLPETLPEDWQKDPDLVNKIFNTSMVKEIITGQLICRRCSREFRIVNGIINMLLKEDEIEHEE</sequence>
<comment type="caution">
    <text evidence="1">The sequence shown here is derived from an EMBL/GenBank/DDBJ whole genome shotgun (WGS) entry which is preliminary data.</text>
</comment>
<dbReference type="Gene3D" id="2.20.25.10">
    <property type="match status" value="1"/>
</dbReference>